<dbReference type="GO" id="GO:0055085">
    <property type="term" value="P:transmembrane transport"/>
    <property type="evidence" value="ECO:0007669"/>
    <property type="project" value="TreeGrafter"/>
</dbReference>
<dbReference type="PANTHER" id="PTHR21716">
    <property type="entry name" value="TRANSMEMBRANE PROTEIN"/>
    <property type="match status" value="1"/>
</dbReference>
<sequence>MNTTILYHRIFQMLRFILVLVGLYVIYKALVFTTPLLYPFLIGFIIAYMINRPVNALEERFHWPRWLAISALLVVVIIIILGIATLLVTQVVIEIGKLTEMLPIYIDQLSTYAKNFFTQSIQSSLYERFVSLYSSLDASYQEKIHDTIGRTMSGLATAGTNLTKIILAGIQGILSSLPNAATVMVISIMSAFFISKDYDKITGKFRALLPDEYSIKGRRVADDLRKALIGFVKAQLTLITITAVIVIIGLLVLQVRYAVSIGLLAGLVDLMPYLGTGTVFVPWIAYSVFDHDYKLVIGLSVLYAIVIIQRQIMEPKIVATNVGLDPLLTLIALFVGLKLFGFIGLIAGPVLLVVINALQNAGVFRDTWEFIKGQPPSTP</sequence>
<evidence type="ECO:0000313" key="6">
    <source>
        <dbReference type="EMBL" id="BAU29521.1"/>
    </source>
</evidence>
<dbReference type="InterPro" id="IPR014227">
    <property type="entry name" value="YtvI-like"/>
</dbReference>
<dbReference type="Proteomes" id="UP000217696">
    <property type="component" value="Chromosome"/>
</dbReference>
<organism evidence="6 7">
    <name type="scientific">Aneurinibacillus soli</name>
    <dbReference type="NCBI Taxonomy" id="1500254"/>
    <lineage>
        <taxon>Bacteria</taxon>
        <taxon>Bacillati</taxon>
        <taxon>Bacillota</taxon>
        <taxon>Bacilli</taxon>
        <taxon>Bacillales</taxon>
        <taxon>Paenibacillaceae</taxon>
        <taxon>Aneurinibacillus group</taxon>
        <taxon>Aneurinibacillus</taxon>
    </lineage>
</organism>
<dbReference type="PANTHER" id="PTHR21716:SF68">
    <property type="entry name" value="TRANSPORT PROTEIN YTVI-RELATED"/>
    <property type="match status" value="1"/>
</dbReference>
<dbReference type="KEGG" id="asoc:CB4_03721"/>
<proteinExistence type="inferred from homology"/>
<dbReference type="Pfam" id="PF01594">
    <property type="entry name" value="AI-2E_transport"/>
    <property type="match status" value="1"/>
</dbReference>
<accession>A0A0U5B0L0</accession>
<dbReference type="GO" id="GO:0016020">
    <property type="term" value="C:membrane"/>
    <property type="evidence" value="ECO:0007669"/>
    <property type="project" value="UniProtKB-SubCell"/>
</dbReference>
<keyword evidence="3" id="KW-0812">Transmembrane</keyword>
<protein>
    <submittedName>
        <fullName evidence="6">AI-2 transport protein TqsA</fullName>
    </submittedName>
</protein>
<dbReference type="OrthoDB" id="9774361at2"/>
<evidence type="ECO:0000256" key="4">
    <source>
        <dbReference type="ARBA" id="ARBA00022989"/>
    </source>
</evidence>
<keyword evidence="4" id="KW-1133">Transmembrane helix</keyword>
<gene>
    <name evidence="6" type="primary">tqsA_2</name>
    <name evidence="6" type="ORF">CB4_03721</name>
</gene>
<dbReference type="InterPro" id="IPR002549">
    <property type="entry name" value="AI-2E-like"/>
</dbReference>
<comment type="subcellular location">
    <subcellularLocation>
        <location evidence="1">Membrane</location>
        <topology evidence="1">Multi-pass membrane protein</topology>
    </subcellularLocation>
</comment>
<keyword evidence="7" id="KW-1185">Reference proteome</keyword>
<evidence type="ECO:0000256" key="1">
    <source>
        <dbReference type="ARBA" id="ARBA00004141"/>
    </source>
</evidence>
<evidence type="ECO:0000256" key="3">
    <source>
        <dbReference type="ARBA" id="ARBA00022692"/>
    </source>
</evidence>
<evidence type="ECO:0000256" key="2">
    <source>
        <dbReference type="ARBA" id="ARBA00009773"/>
    </source>
</evidence>
<keyword evidence="5" id="KW-0472">Membrane</keyword>
<reference evidence="6 7" key="1">
    <citation type="submission" date="2015-12" db="EMBL/GenBank/DDBJ databases">
        <title>Genome sequence of Aneurinibacillus soli.</title>
        <authorList>
            <person name="Lee J.S."/>
            <person name="Lee K.C."/>
            <person name="Kim K.K."/>
            <person name="Lee B.W."/>
        </authorList>
    </citation>
    <scope>NUCLEOTIDE SEQUENCE [LARGE SCALE GENOMIC DNA]</scope>
    <source>
        <strain evidence="6 7">CB4</strain>
    </source>
</reference>
<dbReference type="NCBIfam" id="TIGR02872">
    <property type="entry name" value="spore_ytvI"/>
    <property type="match status" value="1"/>
</dbReference>
<dbReference type="AlphaFoldDB" id="A0A0U5B0L0"/>
<name>A0A0U5B0L0_9BACL</name>
<dbReference type="RefSeq" id="WP_096467191.1">
    <property type="nucleotide sequence ID" value="NZ_AP017312.1"/>
</dbReference>
<dbReference type="EMBL" id="AP017312">
    <property type="protein sequence ID" value="BAU29521.1"/>
    <property type="molecule type" value="Genomic_DNA"/>
</dbReference>
<evidence type="ECO:0000313" key="7">
    <source>
        <dbReference type="Proteomes" id="UP000217696"/>
    </source>
</evidence>
<comment type="similarity">
    <text evidence="2">Belongs to the autoinducer-2 exporter (AI-2E) (TC 2.A.86) family.</text>
</comment>
<evidence type="ECO:0000256" key="5">
    <source>
        <dbReference type="ARBA" id="ARBA00023136"/>
    </source>
</evidence>